<keyword evidence="5" id="KW-0547">Nucleotide-binding</keyword>
<dbReference type="InterPro" id="IPR014729">
    <property type="entry name" value="Rossmann-like_a/b/a_fold"/>
</dbReference>
<dbReference type="Gene3D" id="3.40.50.620">
    <property type="entry name" value="HUPs"/>
    <property type="match status" value="1"/>
</dbReference>
<dbReference type="AlphaFoldDB" id="A0A3N1URE0"/>
<keyword evidence="14" id="KW-1185">Reference proteome</keyword>
<dbReference type="Pfam" id="PF01747">
    <property type="entry name" value="ATP-sulfurylase"/>
    <property type="match status" value="1"/>
</dbReference>
<keyword evidence="3 13" id="KW-0808">Transferase</keyword>
<accession>A0A3N1URE0</accession>
<evidence type="ECO:0000256" key="3">
    <source>
        <dbReference type="ARBA" id="ARBA00022679"/>
    </source>
</evidence>
<evidence type="ECO:0000313" key="13">
    <source>
        <dbReference type="EMBL" id="ROQ92298.1"/>
    </source>
</evidence>
<dbReference type="PANTHER" id="PTHR43509:SF1">
    <property type="entry name" value="SULFATE ADENYLYLTRANSFERASE"/>
    <property type="match status" value="1"/>
</dbReference>
<dbReference type="InterPro" id="IPR025980">
    <property type="entry name" value="ATP-Sase_PUA-like_dom"/>
</dbReference>
<feature type="domain" description="Sulphate adenylyltransferase catalytic" evidence="11">
    <location>
        <begin position="170"/>
        <end position="388"/>
    </location>
</feature>
<dbReference type="NCBIfam" id="NF003166">
    <property type="entry name" value="PRK04149.1"/>
    <property type="match status" value="1"/>
</dbReference>
<dbReference type="InterPro" id="IPR024951">
    <property type="entry name" value="Sulfurylase_cat_dom"/>
</dbReference>
<dbReference type="GO" id="GO:0000103">
    <property type="term" value="P:sulfate assimilation"/>
    <property type="evidence" value="ECO:0007669"/>
    <property type="project" value="InterPro"/>
</dbReference>
<evidence type="ECO:0000259" key="11">
    <source>
        <dbReference type="Pfam" id="PF01747"/>
    </source>
</evidence>
<evidence type="ECO:0000313" key="14">
    <source>
        <dbReference type="Proteomes" id="UP000276223"/>
    </source>
</evidence>
<sequence length="420" mass="47398">MAEIGHGGKEIVERILDPKEAPAKVRGLKQVPVRSQIANEVIGIAYGFFCPLTGFMGLEDLDSVVKKMRLKDGTIWSIPILFDMSDQELSDYGIKAGDTICLTYHGNPMAIFEIFEIYSYDKQAICQSIFGTADSKHPGCARTYAYKDKFLGGNITLVTTPKINPPFDPYFIPPLEMRKRFREKGWQRIVAHQTRNVPHTGHEWLMKGAWLQAYGELPIEKPLVGVLVNAIIGEKRKGDYIDEAIILTQDELRKSGYFGDHNHMTSLTFWDMRYAGPKEAVFHAALRTNLGLTHHMYGRDHAGVGTYYGPYDAHHLLASVKDELNITPVYSMNWLYCPHCGEITSEGLCNHKSEWQKFSGTVIRSIVQDGVKPPRLIFRPEVFDLVMECAEKYGFGSPFVTDEYLAKRTPVFTIPPLAGL</sequence>
<dbReference type="GO" id="GO:0005524">
    <property type="term" value="F:ATP binding"/>
    <property type="evidence" value="ECO:0007669"/>
    <property type="project" value="UniProtKB-KW"/>
</dbReference>
<proteinExistence type="inferred from homology"/>
<dbReference type="PANTHER" id="PTHR43509">
    <property type="match status" value="1"/>
</dbReference>
<evidence type="ECO:0000256" key="7">
    <source>
        <dbReference type="ARBA" id="ARBA00031812"/>
    </source>
</evidence>
<dbReference type="RefSeq" id="WP_123290459.1">
    <property type="nucleotide sequence ID" value="NZ_RJVA01000012.1"/>
</dbReference>
<dbReference type="GO" id="GO:0004781">
    <property type="term" value="F:sulfate adenylyltransferase (ATP) activity"/>
    <property type="evidence" value="ECO:0007669"/>
    <property type="project" value="UniProtKB-EC"/>
</dbReference>
<comment type="similarity">
    <text evidence="8">Belongs to the sulfate adenylyltransferase family.</text>
</comment>
<name>A0A3N1URE0_9BACT</name>
<evidence type="ECO:0000259" key="12">
    <source>
        <dbReference type="Pfam" id="PF14306"/>
    </source>
</evidence>
<evidence type="ECO:0000256" key="4">
    <source>
        <dbReference type="ARBA" id="ARBA00022695"/>
    </source>
</evidence>
<dbReference type="CDD" id="cd00517">
    <property type="entry name" value="ATPS"/>
    <property type="match status" value="1"/>
</dbReference>
<dbReference type="NCBIfam" id="TIGR00339">
    <property type="entry name" value="sopT"/>
    <property type="match status" value="1"/>
</dbReference>
<dbReference type="InterPro" id="IPR015947">
    <property type="entry name" value="PUA-like_sf"/>
</dbReference>
<evidence type="ECO:0000256" key="2">
    <source>
        <dbReference type="ARBA" id="ARBA00012391"/>
    </source>
</evidence>
<protein>
    <recommendedName>
        <fullName evidence="2">sulfate adenylyltransferase</fullName>
        <ecNumber evidence="2">2.7.7.4</ecNumber>
    </recommendedName>
    <alternativeName>
        <fullName evidence="9">ATP-sulfurylase</fullName>
    </alternativeName>
    <alternativeName>
        <fullName evidence="7">Sulfate adenylate transferase</fullName>
    </alternativeName>
</protein>
<keyword evidence="4 13" id="KW-0548">Nucleotidyltransferase</keyword>
<comment type="caution">
    <text evidence="13">The sequence shown here is derived from an EMBL/GenBank/DDBJ whole genome shotgun (WGS) entry which is preliminary data.</text>
</comment>
<keyword evidence="6" id="KW-0067">ATP-binding</keyword>
<comment type="pathway">
    <text evidence="1">Sulfur metabolism; hydrogen sulfide biosynthesis; sulfite from sulfate: step 1/3.</text>
</comment>
<dbReference type="Pfam" id="PF14306">
    <property type="entry name" value="PUA_2"/>
    <property type="match status" value="1"/>
</dbReference>
<dbReference type="SUPFAM" id="SSF52374">
    <property type="entry name" value="Nucleotidylyl transferase"/>
    <property type="match status" value="1"/>
</dbReference>
<evidence type="ECO:0000256" key="6">
    <source>
        <dbReference type="ARBA" id="ARBA00022840"/>
    </source>
</evidence>
<dbReference type="OrthoDB" id="9804504at2"/>
<evidence type="ECO:0000256" key="1">
    <source>
        <dbReference type="ARBA" id="ARBA00005048"/>
    </source>
</evidence>
<dbReference type="Proteomes" id="UP000276223">
    <property type="component" value="Unassembled WGS sequence"/>
</dbReference>
<evidence type="ECO:0000256" key="10">
    <source>
        <dbReference type="ARBA" id="ARBA00049370"/>
    </source>
</evidence>
<dbReference type="SUPFAM" id="SSF88697">
    <property type="entry name" value="PUA domain-like"/>
    <property type="match status" value="1"/>
</dbReference>
<dbReference type="EMBL" id="RJVA01000012">
    <property type="protein sequence ID" value="ROQ92298.1"/>
    <property type="molecule type" value="Genomic_DNA"/>
</dbReference>
<reference evidence="13 14" key="1">
    <citation type="submission" date="2018-11" db="EMBL/GenBank/DDBJ databases">
        <title>Genomic Encyclopedia of Type Strains, Phase IV (KMG-IV): sequencing the most valuable type-strain genomes for metagenomic binning, comparative biology and taxonomic classification.</title>
        <authorList>
            <person name="Goeker M."/>
        </authorList>
    </citation>
    <scope>NUCLEOTIDE SEQUENCE [LARGE SCALE GENOMIC DNA]</scope>
    <source>
        <strain evidence="13 14">DSM 22027</strain>
    </source>
</reference>
<evidence type="ECO:0000256" key="5">
    <source>
        <dbReference type="ARBA" id="ARBA00022741"/>
    </source>
</evidence>
<evidence type="ECO:0000256" key="8">
    <source>
        <dbReference type="ARBA" id="ARBA00037980"/>
    </source>
</evidence>
<organism evidence="13 14">
    <name type="scientific">Desulfosoma caldarium</name>
    <dbReference type="NCBI Taxonomy" id="610254"/>
    <lineage>
        <taxon>Bacteria</taxon>
        <taxon>Pseudomonadati</taxon>
        <taxon>Thermodesulfobacteriota</taxon>
        <taxon>Syntrophobacteria</taxon>
        <taxon>Syntrophobacterales</taxon>
        <taxon>Syntrophobacteraceae</taxon>
        <taxon>Desulfosoma</taxon>
    </lineage>
</organism>
<dbReference type="Gene3D" id="3.10.400.10">
    <property type="entry name" value="Sulfate adenylyltransferase"/>
    <property type="match status" value="1"/>
</dbReference>
<gene>
    <name evidence="13" type="ORF">EDC27_2002</name>
</gene>
<dbReference type="EC" id="2.7.7.4" evidence="2"/>
<feature type="domain" description="ATP-sulfurylase PUA-like" evidence="12">
    <location>
        <begin position="6"/>
        <end position="158"/>
    </location>
</feature>
<dbReference type="InterPro" id="IPR002650">
    <property type="entry name" value="Sulphate_adenylyltransferase"/>
</dbReference>
<evidence type="ECO:0000256" key="9">
    <source>
        <dbReference type="ARBA" id="ARBA00041598"/>
    </source>
</evidence>
<comment type="catalytic activity">
    <reaction evidence="10">
        <text>sulfate + ATP + H(+) = adenosine 5'-phosphosulfate + diphosphate</text>
        <dbReference type="Rhea" id="RHEA:18133"/>
        <dbReference type="ChEBI" id="CHEBI:15378"/>
        <dbReference type="ChEBI" id="CHEBI:16189"/>
        <dbReference type="ChEBI" id="CHEBI:30616"/>
        <dbReference type="ChEBI" id="CHEBI:33019"/>
        <dbReference type="ChEBI" id="CHEBI:58243"/>
        <dbReference type="EC" id="2.7.7.4"/>
    </reaction>
</comment>